<dbReference type="EMBL" id="JBHTMU010000007">
    <property type="protein sequence ID" value="MFD1341908.1"/>
    <property type="molecule type" value="Genomic_DNA"/>
</dbReference>
<evidence type="ECO:0000313" key="3">
    <source>
        <dbReference type="Proteomes" id="UP001597135"/>
    </source>
</evidence>
<feature type="region of interest" description="Disordered" evidence="1">
    <location>
        <begin position="62"/>
        <end position="87"/>
    </location>
</feature>
<gene>
    <name evidence="2" type="ORF">ACFQ4E_05690</name>
</gene>
<name>A0ABW3ZFV3_9RHOB</name>
<evidence type="ECO:0000313" key="2">
    <source>
        <dbReference type="EMBL" id="MFD1341908.1"/>
    </source>
</evidence>
<dbReference type="Pfam" id="PF20107">
    <property type="entry name" value="DUF6497"/>
    <property type="match status" value="1"/>
</dbReference>
<accession>A0ABW3ZFV3</accession>
<protein>
    <submittedName>
        <fullName evidence="2">DUF6497 family protein</fullName>
    </submittedName>
</protein>
<dbReference type="Proteomes" id="UP001597135">
    <property type="component" value="Unassembled WGS sequence"/>
</dbReference>
<reference evidence="3" key="1">
    <citation type="journal article" date="2019" name="Int. J. Syst. Evol. Microbiol.">
        <title>The Global Catalogue of Microorganisms (GCM) 10K type strain sequencing project: providing services to taxonomists for standard genome sequencing and annotation.</title>
        <authorList>
            <consortium name="The Broad Institute Genomics Platform"/>
            <consortium name="The Broad Institute Genome Sequencing Center for Infectious Disease"/>
            <person name="Wu L."/>
            <person name="Ma J."/>
        </authorList>
    </citation>
    <scope>NUCLEOTIDE SEQUENCE [LARGE SCALE GENOMIC DNA]</scope>
    <source>
        <strain evidence="3">CCUG 62953</strain>
    </source>
</reference>
<keyword evidence="3" id="KW-1185">Reference proteome</keyword>
<dbReference type="RefSeq" id="WP_386801971.1">
    <property type="nucleotide sequence ID" value="NZ_JBHTMU010000007.1"/>
</dbReference>
<dbReference type="InterPro" id="IPR045467">
    <property type="entry name" value="DUF6497"/>
</dbReference>
<evidence type="ECO:0000256" key="1">
    <source>
        <dbReference type="SAM" id="MobiDB-lite"/>
    </source>
</evidence>
<feature type="compositionally biased region" description="Low complexity" evidence="1">
    <location>
        <begin position="62"/>
        <end position="78"/>
    </location>
</feature>
<proteinExistence type="predicted"/>
<sequence>MLARARGKADVSRRSRWTKSLGLAQLTYCVNPFAVCRDSGHVAVSTARRVGREGISLRASRAARAGQARRSAAPAGGASKEGRGCVSPRVPSSTSALVALSLCAAALPVSALPEQLGVPSGHVVELQELIFDPDGIDGPLYRFRFVAPWISEDGADFDAVADDMEYLCSEIALPALPLEIAGPEKIVVSLGSARSAFGVSDRSVTQFFELYSIDGDRCIWEAF</sequence>
<organism evidence="2 3">
    <name type="scientific">Litorisediminicola beolgyonensis</name>
    <dbReference type="NCBI Taxonomy" id="1173614"/>
    <lineage>
        <taxon>Bacteria</taxon>
        <taxon>Pseudomonadati</taxon>
        <taxon>Pseudomonadota</taxon>
        <taxon>Alphaproteobacteria</taxon>
        <taxon>Rhodobacterales</taxon>
        <taxon>Paracoccaceae</taxon>
        <taxon>Litorisediminicola</taxon>
    </lineage>
</organism>
<comment type="caution">
    <text evidence="2">The sequence shown here is derived from an EMBL/GenBank/DDBJ whole genome shotgun (WGS) entry which is preliminary data.</text>
</comment>